<feature type="compositionally biased region" description="Basic and acidic residues" evidence="11">
    <location>
        <begin position="1"/>
        <end position="12"/>
    </location>
</feature>
<dbReference type="InterPro" id="IPR014371">
    <property type="entry name" value="Oat_ACAT_DAG_ARE"/>
</dbReference>
<comment type="subcellular location">
    <subcellularLocation>
        <location evidence="1 9">Endoplasmic reticulum membrane</location>
        <topology evidence="1 9">Multi-pass membrane protein</topology>
    </subcellularLocation>
</comment>
<evidence type="ECO:0000256" key="4">
    <source>
        <dbReference type="ARBA" id="ARBA00022692"/>
    </source>
</evidence>
<protein>
    <recommendedName>
        <fullName evidence="9">O-acyltransferase</fullName>
    </recommendedName>
</protein>
<dbReference type="InterPro" id="IPR004299">
    <property type="entry name" value="MBOAT_fam"/>
</dbReference>
<evidence type="ECO:0000256" key="10">
    <source>
        <dbReference type="PIRSR" id="PIRSR000439-1"/>
    </source>
</evidence>
<evidence type="ECO:0000256" key="2">
    <source>
        <dbReference type="ARBA" id="ARBA00009010"/>
    </source>
</evidence>
<evidence type="ECO:0000256" key="1">
    <source>
        <dbReference type="ARBA" id="ARBA00004477"/>
    </source>
</evidence>
<feature type="transmembrane region" description="Helical" evidence="12">
    <location>
        <begin position="364"/>
        <end position="381"/>
    </location>
</feature>
<feature type="region of interest" description="Disordered" evidence="11">
    <location>
        <begin position="97"/>
        <end position="146"/>
    </location>
</feature>
<keyword evidence="3 9" id="KW-0808">Transferase</keyword>
<evidence type="ECO:0000256" key="6">
    <source>
        <dbReference type="ARBA" id="ARBA00022989"/>
    </source>
</evidence>
<dbReference type="GO" id="GO:0008374">
    <property type="term" value="F:O-acyltransferase activity"/>
    <property type="evidence" value="ECO:0007669"/>
    <property type="project" value="InterPro"/>
</dbReference>
<dbReference type="OMA" id="SCMIEDV"/>
<dbReference type="EMBL" id="JRES01000335">
    <property type="protein sequence ID" value="KNC32204.1"/>
    <property type="molecule type" value="Genomic_DNA"/>
</dbReference>
<keyword evidence="5 9" id="KW-0256">Endoplasmic reticulum</keyword>
<dbReference type="GO" id="GO:0008203">
    <property type="term" value="P:cholesterol metabolic process"/>
    <property type="evidence" value="ECO:0007669"/>
    <property type="project" value="TreeGrafter"/>
</dbReference>
<evidence type="ECO:0000256" key="5">
    <source>
        <dbReference type="ARBA" id="ARBA00022824"/>
    </source>
</evidence>
<dbReference type="Pfam" id="PF03062">
    <property type="entry name" value="MBOAT"/>
    <property type="match status" value="1"/>
</dbReference>
<feature type="transmembrane region" description="Helical" evidence="12">
    <location>
        <begin position="401"/>
        <end position="430"/>
    </location>
</feature>
<feature type="transmembrane region" description="Helical" evidence="12">
    <location>
        <begin position="176"/>
        <end position="196"/>
    </location>
</feature>
<dbReference type="OrthoDB" id="10039049at2759"/>
<accession>A0A0L0CL69</accession>
<gene>
    <name evidence="13" type="ORF">FF38_11305</name>
</gene>
<dbReference type="Proteomes" id="UP000037069">
    <property type="component" value="Unassembled WGS sequence"/>
</dbReference>
<reference evidence="13 14" key="1">
    <citation type="journal article" date="2015" name="Nat. Commun.">
        <title>Lucilia cuprina genome unlocks parasitic fly biology to underpin future interventions.</title>
        <authorList>
            <person name="Anstead C.A."/>
            <person name="Korhonen P.K."/>
            <person name="Young N.D."/>
            <person name="Hall R.S."/>
            <person name="Jex A.R."/>
            <person name="Murali S.C."/>
            <person name="Hughes D.S."/>
            <person name="Lee S.F."/>
            <person name="Perry T."/>
            <person name="Stroehlein A.J."/>
            <person name="Ansell B.R."/>
            <person name="Breugelmans B."/>
            <person name="Hofmann A."/>
            <person name="Qu J."/>
            <person name="Dugan S."/>
            <person name="Lee S.L."/>
            <person name="Chao H."/>
            <person name="Dinh H."/>
            <person name="Han Y."/>
            <person name="Doddapaneni H.V."/>
            <person name="Worley K.C."/>
            <person name="Muzny D.M."/>
            <person name="Ioannidis P."/>
            <person name="Waterhouse R.M."/>
            <person name="Zdobnov E.M."/>
            <person name="James P.J."/>
            <person name="Bagnall N.H."/>
            <person name="Kotze A.C."/>
            <person name="Gibbs R.A."/>
            <person name="Richards S."/>
            <person name="Batterham P."/>
            <person name="Gasser R.B."/>
        </authorList>
    </citation>
    <scope>NUCLEOTIDE SEQUENCE [LARGE SCALE GENOMIC DNA]</scope>
    <source>
        <strain evidence="13 14">LS</strain>
        <tissue evidence="13">Full body</tissue>
    </source>
</reference>
<feature type="transmembrane region" description="Helical" evidence="12">
    <location>
        <begin position="256"/>
        <end position="275"/>
    </location>
</feature>
<dbReference type="AlphaFoldDB" id="A0A0L0CL69"/>
<dbReference type="STRING" id="7375.A0A0L0CL69"/>
<organism evidence="13 14">
    <name type="scientific">Lucilia cuprina</name>
    <name type="common">Green bottle fly</name>
    <name type="synonym">Australian sheep blowfly</name>
    <dbReference type="NCBI Taxonomy" id="7375"/>
    <lineage>
        <taxon>Eukaryota</taxon>
        <taxon>Metazoa</taxon>
        <taxon>Ecdysozoa</taxon>
        <taxon>Arthropoda</taxon>
        <taxon>Hexapoda</taxon>
        <taxon>Insecta</taxon>
        <taxon>Pterygota</taxon>
        <taxon>Neoptera</taxon>
        <taxon>Endopterygota</taxon>
        <taxon>Diptera</taxon>
        <taxon>Brachycera</taxon>
        <taxon>Muscomorpha</taxon>
        <taxon>Oestroidea</taxon>
        <taxon>Calliphoridae</taxon>
        <taxon>Luciliinae</taxon>
        <taxon>Lucilia</taxon>
    </lineage>
</organism>
<keyword evidence="8 9" id="KW-0012">Acyltransferase</keyword>
<keyword evidence="14" id="KW-1185">Reference proteome</keyword>
<feature type="compositionally biased region" description="Basic and acidic residues" evidence="11">
    <location>
        <begin position="99"/>
        <end position="123"/>
    </location>
</feature>
<evidence type="ECO:0000313" key="14">
    <source>
        <dbReference type="Proteomes" id="UP000037069"/>
    </source>
</evidence>
<evidence type="ECO:0000256" key="12">
    <source>
        <dbReference type="SAM" id="Phobius"/>
    </source>
</evidence>
<dbReference type="GO" id="GO:0005789">
    <property type="term" value="C:endoplasmic reticulum membrane"/>
    <property type="evidence" value="ECO:0007669"/>
    <property type="project" value="UniProtKB-SubCell"/>
</dbReference>
<proteinExistence type="inferred from homology"/>
<keyword evidence="4 12" id="KW-0812">Transmembrane</keyword>
<feature type="transmembrane region" description="Helical" evidence="12">
    <location>
        <begin position="216"/>
        <end position="235"/>
    </location>
</feature>
<sequence>MVEKQLDRKIASPEKCAQSESSTMLNDQTIELNFVRNRLETFQSTVLRDVQKRMSSMIDEVMQELRQHELQTNEFRNFATPHMLHNHHINTSNTWSNRIRTETKPKTIESTDKEVSHEDDVKVMDTTTNATDTDSSSSGNKKRSKSKKFNALPEKIFVTRESFLTALLEVDHMKTIYHIFYIIFLVFLLNNITYEYLVKGSISFGIGTFKTSFDKIHLVAGIWMLQHIFVFSIYYSLKGWQQVRMKLARHKNLQHLWSLSCLLIYITTQLVFAYVPTKLCLYLDLPFATSSVLLPETVRLLMKMHSFVRSVAPRVLAGKLKAEDQSGTAINFPAFNKYLYYLFAPTLLYRDEYPRTSTIRWKFALARFFEVVAVAFLYSYIHERHITQHFSNFGVEKLNAASITIKLFGMLMPSIIIFLAGFYMILHAWLNFTAELMRFGDRMFYKDWWTASNYEGYYRNWNVVVHDWLYEYIYKDFYNHIFKGSKALSSLTVFAISAVFHEYILGYALQVCFPVIFVFFGIIGVAMIFLTRYIPKNLGNIFLWFSLIYGNCMMISLYSMEYYTRFNCPKEFNSWSDYLVPHLWSCYFK</sequence>
<feature type="transmembrane region" description="Helical" evidence="12">
    <location>
        <begin position="541"/>
        <end position="560"/>
    </location>
</feature>
<name>A0A0L0CL69_LUCCU</name>
<evidence type="ECO:0000256" key="3">
    <source>
        <dbReference type="ARBA" id="ARBA00022679"/>
    </source>
</evidence>
<evidence type="ECO:0000256" key="11">
    <source>
        <dbReference type="SAM" id="MobiDB-lite"/>
    </source>
</evidence>
<evidence type="ECO:0000256" key="9">
    <source>
        <dbReference type="PIRNR" id="PIRNR000439"/>
    </source>
</evidence>
<dbReference type="PANTHER" id="PTHR10408">
    <property type="entry name" value="STEROL O-ACYLTRANSFERASE"/>
    <property type="match status" value="1"/>
</dbReference>
<dbReference type="PIRSF" id="PIRSF000439">
    <property type="entry name" value="Oat_ACAT_DAG_ARE"/>
    <property type="match status" value="1"/>
</dbReference>
<keyword evidence="6 12" id="KW-1133">Transmembrane helix</keyword>
<dbReference type="PANTHER" id="PTHR10408:SF8">
    <property type="entry name" value="O-ACYLTRANSFERASE"/>
    <property type="match status" value="1"/>
</dbReference>
<feature type="compositionally biased region" description="Low complexity" evidence="11">
    <location>
        <begin position="125"/>
        <end position="139"/>
    </location>
</feature>
<evidence type="ECO:0000256" key="7">
    <source>
        <dbReference type="ARBA" id="ARBA00023136"/>
    </source>
</evidence>
<comment type="similarity">
    <text evidence="2 9">Belongs to the membrane-bound acyltransferase family. Sterol o-acyltransferase subfamily.</text>
</comment>
<feature type="active site" evidence="10">
    <location>
        <position position="501"/>
    </location>
</feature>
<feature type="region of interest" description="Disordered" evidence="11">
    <location>
        <begin position="1"/>
        <end position="22"/>
    </location>
</feature>
<evidence type="ECO:0000256" key="8">
    <source>
        <dbReference type="ARBA" id="ARBA00023315"/>
    </source>
</evidence>
<evidence type="ECO:0000313" key="13">
    <source>
        <dbReference type="EMBL" id="KNC32204.1"/>
    </source>
</evidence>
<comment type="caution">
    <text evidence="13">The sequence shown here is derived from an EMBL/GenBank/DDBJ whole genome shotgun (WGS) entry which is preliminary data.</text>
</comment>
<keyword evidence="7 9" id="KW-0472">Membrane</keyword>